<evidence type="ECO:0000256" key="2">
    <source>
        <dbReference type="ARBA" id="ARBA00023125"/>
    </source>
</evidence>
<dbReference type="SMART" id="SM00345">
    <property type="entry name" value="HTH_GNTR"/>
    <property type="match status" value="1"/>
</dbReference>
<keyword evidence="3" id="KW-0804">Transcription</keyword>
<evidence type="ECO:0000259" key="4">
    <source>
        <dbReference type="PROSITE" id="PS50949"/>
    </source>
</evidence>
<dbReference type="Proteomes" id="UP000743899">
    <property type="component" value="Unassembled WGS sequence"/>
</dbReference>
<dbReference type="InterPro" id="IPR036390">
    <property type="entry name" value="WH_DNA-bd_sf"/>
</dbReference>
<evidence type="ECO:0000256" key="3">
    <source>
        <dbReference type="ARBA" id="ARBA00023163"/>
    </source>
</evidence>
<dbReference type="PRINTS" id="PR00035">
    <property type="entry name" value="HTHGNTR"/>
</dbReference>
<dbReference type="SUPFAM" id="SSF46785">
    <property type="entry name" value="Winged helix' DNA-binding domain"/>
    <property type="match status" value="1"/>
</dbReference>
<protein>
    <submittedName>
        <fullName evidence="5">FadR family transcriptional regulator</fullName>
    </submittedName>
</protein>
<keyword evidence="2" id="KW-0238">DNA-binding</keyword>
<organism evidence="5 6">
    <name type="scientific">Pallidibacillus pasinlerensis</name>
    <dbReference type="NCBI Taxonomy" id="2703818"/>
    <lineage>
        <taxon>Bacteria</taxon>
        <taxon>Bacillati</taxon>
        <taxon>Bacillota</taxon>
        <taxon>Bacilli</taxon>
        <taxon>Bacillales</taxon>
        <taxon>Bacillaceae</taxon>
        <taxon>Pallidibacillus</taxon>
    </lineage>
</organism>
<gene>
    <name evidence="5" type="ORF">GW534_10160</name>
</gene>
<sequence length="208" mass="24241">MENQHSQTKVYLNILEKLKEIIHQKNLLPGDKLPSERELAETLNVGRSSVREALRAMELLGLIETRRGEGTFVGHFHKHRLIELLGWFVLQRDHAEDDVVETRRMLEYASITQLINNKRKIDLSNWIDNEQINRSHFFEKLIVATENDLLNKIWRVLLNFEKTFVTKTETISSEACLQLVKAINDSNAHEALSIYLKSFTEPNSTFEQ</sequence>
<keyword evidence="6" id="KW-1185">Reference proteome</keyword>
<evidence type="ECO:0000313" key="6">
    <source>
        <dbReference type="Proteomes" id="UP000743899"/>
    </source>
</evidence>
<evidence type="ECO:0000256" key="1">
    <source>
        <dbReference type="ARBA" id="ARBA00023015"/>
    </source>
</evidence>
<dbReference type="Pfam" id="PF00392">
    <property type="entry name" value="GntR"/>
    <property type="match status" value="1"/>
</dbReference>
<name>A0ABX0A3Q8_9BACI</name>
<dbReference type="PROSITE" id="PS50949">
    <property type="entry name" value="HTH_GNTR"/>
    <property type="match status" value="1"/>
</dbReference>
<reference evidence="5 6" key="1">
    <citation type="submission" date="2020-01" db="EMBL/GenBank/DDBJ databases">
        <title>A novel Bacillus sp. from Pasinler.</title>
        <authorList>
            <person name="Adiguzel A."/>
            <person name="Ay H."/>
            <person name="Baltaci M.O."/>
        </authorList>
    </citation>
    <scope>NUCLEOTIDE SEQUENCE [LARGE SCALE GENOMIC DNA]</scope>
    <source>
        <strain evidence="5 6">P1</strain>
    </source>
</reference>
<keyword evidence="1" id="KW-0805">Transcription regulation</keyword>
<comment type="caution">
    <text evidence="5">The sequence shown here is derived from an EMBL/GenBank/DDBJ whole genome shotgun (WGS) entry which is preliminary data.</text>
</comment>
<dbReference type="PANTHER" id="PTHR43537">
    <property type="entry name" value="TRANSCRIPTIONAL REGULATOR, GNTR FAMILY"/>
    <property type="match status" value="1"/>
</dbReference>
<dbReference type="InterPro" id="IPR000524">
    <property type="entry name" value="Tscrpt_reg_HTH_GntR"/>
</dbReference>
<dbReference type="EMBL" id="JAACYS010000045">
    <property type="protein sequence ID" value="NCU18078.1"/>
    <property type="molecule type" value="Genomic_DNA"/>
</dbReference>
<feature type="domain" description="HTH gntR-type" evidence="4">
    <location>
        <begin position="8"/>
        <end position="76"/>
    </location>
</feature>
<accession>A0ABX0A3Q8</accession>
<dbReference type="Gene3D" id="1.10.10.10">
    <property type="entry name" value="Winged helix-like DNA-binding domain superfamily/Winged helix DNA-binding domain"/>
    <property type="match status" value="1"/>
</dbReference>
<dbReference type="PANTHER" id="PTHR43537:SF54">
    <property type="entry name" value="TRANSCRIPTIONAL REGULATOR, GNTR FAMILY"/>
    <property type="match status" value="1"/>
</dbReference>
<evidence type="ECO:0000313" key="5">
    <source>
        <dbReference type="EMBL" id="NCU18078.1"/>
    </source>
</evidence>
<proteinExistence type="predicted"/>
<dbReference type="RefSeq" id="WP_161920909.1">
    <property type="nucleotide sequence ID" value="NZ_JAACYS010000045.1"/>
</dbReference>
<dbReference type="InterPro" id="IPR036388">
    <property type="entry name" value="WH-like_DNA-bd_sf"/>
</dbReference>
<dbReference type="CDD" id="cd07377">
    <property type="entry name" value="WHTH_GntR"/>
    <property type="match status" value="1"/>
</dbReference>